<evidence type="ECO:0000256" key="3">
    <source>
        <dbReference type="ARBA" id="ARBA00023125"/>
    </source>
</evidence>
<dbReference type="Pfam" id="PF17762">
    <property type="entry name" value="HTH_ParB"/>
    <property type="match status" value="1"/>
</dbReference>
<dbReference type="SUPFAM" id="SSF110849">
    <property type="entry name" value="ParB/Sulfiredoxin"/>
    <property type="match status" value="1"/>
</dbReference>
<evidence type="ECO:0000256" key="2">
    <source>
        <dbReference type="ARBA" id="ARBA00022829"/>
    </source>
</evidence>
<evidence type="ECO:0000259" key="5">
    <source>
        <dbReference type="PROSITE" id="PS50943"/>
    </source>
</evidence>
<keyword evidence="7" id="KW-1185">Reference proteome</keyword>
<dbReference type="InterPro" id="IPR036086">
    <property type="entry name" value="ParB/Sulfiredoxin_sf"/>
</dbReference>
<dbReference type="GO" id="GO:0007059">
    <property type="term" value="P:chromosome segregation"/>
    <property type="evidence" value="ECO:0007669"/>
    <property type="project" value="UniProtKB-KW"/>
</dbReference>
<dbReference type="Gene3D" id="3.90.1530.30">
    <property type="match status" value="1"/>
</dbReference>
<dbReference type="NCBIfam" id="TIGR00180">
    <property type="entry name" value="parB_part"/>
    <property type="match status" value="1"/>
</dbReference>
<organism evidence="6 7">
    <name type="scientific">Chitinibacter fontanus</name>
    <dbReference type="NCBI Taxonomy" id="1737446"/>
    <lineage>
        <taxon>Bacteria</taxon>
        <taxon>Pseudomonadati</taxon>
        <taxon>Pseudomonadota</taxon>
        <taxon>Betaproteobacteria</taxon>
        <taxon>Neisseriales</taxon>
        <taxon>Chitinibacteraceae</taxon>
        <taxon>Chitinibacter</taxon>
    </lineage>
</organism>
<comment type="similarity">
    <text evidence="1">Belongs to the ParB family.</text>
</comment>
<evidence type="ECO:0000256" key="1">
    <source>
        <dbReference type="ARBA" id="ARBA00006295"/>
    </source>
</evidence>
<dbReference type="Pfam" id="PF23552">
    <property type="entry name" value="ParB_C"/>
    <property type="match status" value="1"/>
</dbReference>
<protein>
    <submittedName>
        <fullName evidence="6">ParB/RepB/Spo0J family partition protein</fullName>
    </submittedName>
</protein>
<gene>
    <name evidence="6" type="ORF">HZU75_07270</name>
</gene>
<dbReference type="InterPro" id="IPR001387">
    <property type="entry name" value="Cro/C1-type_HTH"/>
</dbReference>
<dbReference type="InterPro" id="IPR003115">
    <property type="entry name" value="ParB_N"/>
</dbReference>
<dbReference type="GO" id="GO:0045881">
    <property type="term" value="P:positive regulation of sporulation resulting in formation of a cellular spore"/>
    <property type="evidence" value="ECO:0007669"/>
    <property type="project" value="TreeGrafter"/>
</dbReference>
<feature type="domain" description="HTH cro/C1-type" evidence="5">
    <location>
        <begin position="131"/>
        <end position="161"/>
    </location>
</feature>
<evidence type="ECO:0000313" key="7">
    <source>
        <dbReference type="Proteomes" id="UP000510822"/>
    </source>
</evidence>
<keyword evidence="2" id="KW-0159">Chromosome partition</keyword>
<dbReference type="InterPro" id="IPR050336">
    <property type="entry name" value="Chromosome_partition/occlusion"/>
</dbReference>
<dbReference type="PROSITE" id="PS50943">
    <property type="entry name" value="HTH_CROC1"/>
    <property type="match status" value="1"/>
</dbReference>
<name>A0A7D5Z2Z2_9NEIS</name>
<dbReference type="InterPro" id="IPR041468">
    <property type="entry name" value="HTH_ParB/Spo0J"/>
</dbReference>
<dbReference type="FunFam" id="3.90.1530.30:FF:000001">
    <property type="entry name" value="Chromosome partitioning protein ParB"/>
    <property type="match status" value="1"/>
</dbReference>
<evidence type="ECO:0000313" key="6">
    <source>
        <dbReference type="EMBL" id="QLI81341.1"/>
    </source>
</evidence>
<dbReference type="Gene3D" id="1.10.10.2830">
    <property type="match status" value="1"/>
</dbReference>
<dbReference type="Pfam" id="PF02195">
    <property type="entry name" value="ParB_N"/>
    <property type="match status" value="1"/>
</dbReference>
<dbReference type="InterPro" id="IPR057240">
    <property type="entry name" value="ParB_dimer_C"/>
</dbReference>
<dbReference type="KEGG" id="cfon:HZU75_07270"/>
<comment type="function">
    <text evidence="4">Involved in chromosome partition. Localize to both poles of the predivisional cell following completion of DNA replication. Binds to the DNA origin of replication.</text>
</comment>
<accession>A0A7D5Z2Z2</accession>
<dbReference type="CDD" id="cd16393">
    <property type="entry name" value="SPO0J_N"/>
    <property type="match status" value="1"/>
</dbReference>
<dbReference type="InterPro" id="IPR004437">
    <property type="entry name" value="ParB/RepB/Spo0J"/>
</dbReference>
<dbReference type="AlphaFoldDB" id="A0A7D5Z2Z2"/>
<dbReference type="SUPFAM" id="SSF109709">
    <property type="entry name" value="KorB DNA-binding domain-like"/>
    <property type="match status" value="1"/>
</dbReference>
<dbReference type="GO" id="GO:0005694">
    <property type="term" value="C:chromosome"/>
    <property type="evidence" value="ECO:0007669"/>
    <property type="project" value="TreeGrafter"/>
</dbReference>
<reference evidence="6 7" key="1">
    <citation type="journal article" date="2016" name="Int. J. Syst. Evol. Microbiol.">
        <title>Chitinibacter fontanus sp. nov., isolated from a spring.</title>
        <authorList>
            <person name="Sheu S.Y."/>
            <person name="Li Y.S."/>
            <person name="Young C.C."/>
            <person name="Chen W.M."/>
        </authorList>
    </citation>
    <scope>NUCLEOTIDE SEQUENCE [LARGE SCALE GENOMIC DNA]</scope>
    <source>
        <strain evidence="6 7">STM-7</strain>
    </source>
</reference>
<dbReference type="SMART" id="SM00470">
    <property type="entry name" value="ParB"/>
    <property type="match status" value="1"/>
</dbReference>
<dbReference type="GO" id="GO:0003677">
    <property type="term" value="F:DNA binding"/>
    <property type="evidence" value="ECO:0007669"/>
    <property type="project" value="UniProtKB-KW"/>
</dbReference>
<dbReference type="FunFam" id="1.10.10.2830:FF:000001">
    <property type="entry name" value="Chromosome partitioning protein ParB"/>
    <property type="match status" value="1"/>
</dbReference>
<evidence type="ECO:0000256" key="4">
    <source>
        <dbReference type="ARBA" id="ARBA00025472"/>
    </source>
</evidence>
<dbReference type="RefSeq" id="WP_180308467.1">
    <property type="nucleotide sequence ID" value="NZ_CP058952.1"/>
</dbReference>
<dbReference type="Proteomes" id="UP000510822">
    <property type="component" value="Chromosome"/>
</dbReference>
<sequence length="278" mass="30370">MVSKKFKGLGRGLDALMGDPAASDALKTLAVTALQPGKYQPRTLMNEEALEELANSIRAQGLMQPILVREVGLEQYEIIAGERRWRAAQLAGLTEIPALVREIADEAALAMALIENIQRENLNPLEEAIGIQRLVDEFGLTQEAAAHALGKSRSAVANLLRLLNLEPAVREMLLAGQLDMGHARALLPLNADRQLEAARHVVLKGLSVREVEALVKKMQAEPQQKKPVTVDPQIIARQENLSARLGTKVQILAGKKGQGRITIEFENEAQLDALLARM</sequence>
<dbReference type="PANTHER" id="PTHR33375">
    <property type="entry name" value="CHROMOSOME-PARTITIONING PROTEIN PARB-RELATED"/>
    <property type="match status" value="1"/>
</dbReference>
<keyword evidence="3" id="KW-0238">DNA-binding</keyword>
<proteinExistence type="inferred from homology"/>
<dbReference type="EMBL" id="CP058952">
    <property type="protein sequence ID" value="QLI81341.1"/>
    <property type="molecule type" value="Genomic_DNA"/>
</dbReference>
<dbReference type="PANTHER" id="PTHR33375:SF1">
    <property type="entry name" value="CHROMOSOME-PARTITIONING PROTEIN PARB-RELATED"/>
    <property type="match status" value="1"/>
</dbReference>